<evidence type="ECO:0000313" key="4">
    <source>
        <dbReference type="EMBL" id="OWZ13353.1"/>
    </source>
</evidence>
<keyword evidence="5" id="KW-1185">Reference proteome</keyword>
<dbReference type="OrthoDB" id="111228at2759"/>
<dbReference type="InterPro" id="IPR027806">
    <property type="entry name" value="HARBI1_dom"/>
</dbReference>
<feature type="domain" description="DDE Tnp4" evidence="3">
    <location>
        <begin position="130"/>
        <end position="283"/>
    </location>
</feature>
<comment type="cofactor">
    <cofactor evidence="1">
        <name>a divalent metal cation</name>
        <dbReference type="ChEBI" id="CHEBI:60240"/>
    </cofactor>
</comment>
<dbReference type="GO" id="GO:0046872">
    <property type="term" value="F:metal ion binding"/>
    <property type="evidence" value="ECO:0007669"/>
    <property type="project" value="UniProtKB-KW"/>
</dbReference>
<dbReference type="Proteomes" id="UP000198211">
    <property type="component" value="Unassembled WGS sequence"/>
</dbReference>
<sequence length="323" mass="36675">MSDAESKDQFCFTTGEIALLVHDLNIPAVARTREGVRSTALEDLPVCLCRLAYPKRWIDVAGMFGRAPPSTLCHIFYYVVDFLDKNLARFLFFDTSRITKNISRYCAVIAAKEPSSIGGEWGFIDEIIRPIYRPNKGQQAVYNGHKRVNALKFQTVITPDGIIAHLFGPVDGRRHDLFILNESKRKDFLHNNSAFHNKLIYGEPAYGCTKVFCCPYKGCRINTPQKELNKAMSSVRVSVEWSYAEVTKYFLFLDYKRHQRAVMTPRATLNNLGGFFTNCVTIVNGCNTNSRYFRCKALSIWRLTQALSSKPTSIISSSKLTLH</sequence>
<dbReference type="EMBL" id="NBNE01001602">
    <property type="protein sequence ID" value="OWZ13353.1"/>
    <property type="molecule type" value="Genomic_DNA"/>
</dbReference>
<gene>
    <name evidence="4" type="ORF">PHMEG_00013332</name>
</gene>
<name>A0A225W6H9_9STRA</name>
<accession>A0A225W6H9</accession>
<dbReference type="Pfam" id="PF13359">
    <property type="entry name" value="DDE_Tnp_4"/>
    <property type="match status" value="1"/>
</dbReference>
<keyword evidence="2" id="KW-0479">Metal-binding</keyword>
<organism evidence="4 5">
    <name type="scientific">Phytophthora megakarya</name>
    <dbReference type="NCBI Taxonomy" id="4795"/>
    <lineage>
        <taxon>Eukaryota</taxon>
        <taxon>Sar</taxon>
        <taxon>Stramenopiles</taxon>
        <taxon>Oomycota</taxon>
        <taxon>Peronosporomycetes</taxon>
        <taxon>Peronosporales</taxon>
        <taxon>Peronosporaceae</taxon>
        <taxon>Phytophthora</taxon>
    </lineage>
</organism>
<evidence type="ECO:0000256" key="1">
    <source>
        <dbReference type="ARBA" id="ARBA00001968"/>
    </source>
</evidence>
<dbReference type="AlphaFoldDB" id="A0A225W6H9"/>
<evidence type="ECO:0000259" key="3">
    <source>
        <dbReference type="Pfam" id="PF13359"/>
    </source>
</evidence>
<evidence type="ECO:0000313" key="5">
    <source>
        <dbReference type="Proteomes" id="UP000198211"/>
    </source>
</evidence>
<proteinExistence type="predicted"/>
<comment type="caution">
    <text evidence="4">The sequence shown here is derived from an EMBL/GenBank/DDBJ whole genome shotgun (WGS) entry which is preliminary data.</text>
</comment>
<evidence type="ECO:0000256" key="2">
    <source>
        <dbReference type="ARBA" id="ARBA00022723"/>
    </source>
</evidence>
<protein>
    <recommendedName>
        <fullName evidence="3">DDE Tnp4 domain-containing protein</fullName>
    </recommendedName>
</protein>
<reference evidence="5" key="1">
    <citation type="submission" date="2017-03" db="EMBL/GenBank/DDBJ databases">
        <title>Phytopthora megakarya and P. palmivora, two closely related causual agents of cacao black pod achieved similar genome size and gene model numbers by different mechanisms.</title>
        <authorList>
            <person name="Ali S."/>
            <person name="Shao J."/>
            <person name="Larry D.J."/>
            <person name="Kronmiller B."/>
            <person name="Shen D."/>
            <person name="Strem M.D."/>
            <person name="Melnick R.L."/>
            <person name="Guiltinan M.J."/>
            <person name="Tyler B.M."/>
            <person name="Meinhardt L.W."/>
            <person name="Bailey B.A."/>
        </authorList>
    </citation>
    <scope>NUCLEOTIDE SEQUENCE [LARGE SCALE GENOMIC DNA]</scope>
    <source>
        <strain evidence="5">zdho120</strain>
    </source>
</reference>